<dbReference type="OrthoDB" id="415358at2759"/>
<comment type="similarity">
    <text evidence="1">Belongs to the JARID1 histone demethylase family.</text>
</comment>
<proteinExistence type="inferred from homology"/>
<feature type="transmembrane region" description="Helical" evidence="2">
    <location>
        <begin position="276"/>
        <end position="294"/>
    </location>
</feature>
<evidence type="ECO:0000313" key="4">
    <source>
        <dbReference type="EMBL" id="KAJ4839529.1"/>
    </source>
</evidence>
<dbReference type="Pfam" id="PF13621">
    <property type="entry name" value="Cupin_8"/>
    <property type="match status" value="1"/>
</dbReference>
<evidence type="ECO:0000313" key="5">
    <source>
        <dbReference type="Proteomes" id="UP001141552"/>
    </source>
</evidence>
<dbReference type="PANTHER" id="PTHR12461:SF102">
    <property type="entry name" value="LYSINE-SPECIFIC DEMETHYLASE JMJ31"/>
    <property type="match status" value="1"/>
</dbReference>
<keyword evidence="2" id="KW-0812">Transmembrane</keyword>
<evidence type="ECO:0000259" key="3">
    <source>
        <dbReference type="Pfam" id="PF13621"/>
    </source>
</evidence>
<organism evidence="4 5">
    <name type="scientific">Turnera subulata</name>
    <dbReference type="NCBI Taxonomy" id="218843"/>
    <lineage>
        <taxon>Eukaryota</taxon>
        <taxon>Viridiplantae</taxon>
        <taxon>Streptophyta</taxon>
        <taxon>Embryophyta</taxon>
        <taxon>Tracheophyta</taxon>
        <taxon>Spermatophyta</taxon>
        <taxon>Magnoliopsida</taxon>
        <taxon>eudicotyledons</taxon>
        <taxon>Gunneridae</taxon>
        <taxon>Pentapetalae</taxon>
        <taxon>rosids</taxon>
        <taxon>fabids</taxon>
        <taxon>Malpighiales</taxon>
        <taxon>Passifloraceae</taxon>
        <taxon>Turnera</taxon>
    </lineage>
</organism>
<dbReference type="AlphaFoldDB" id="A0A9Q0FZF0"/>
<dbReference type="InterPro" id="IPR041667">
    <property type="entry name" value="Cupin_8"/>
</dbReference>
<reference evidence="4" key="2">
    <citation type="journal article" date="2023" name="Plants (Basel)">
        <title>Annotation of the Turnera subulata (Passifloraceae) Draft Genome Reveals the S-Locus Evolved after the Divergence of Turneroideae from Passifloroideae in a Stepwise Manner.</title>
        <authorList>
            <person name="Henning P.M."/>
            <person name="Roalson E.H."/>
            <person name="Mir W."/>
            <person name="McCubbin A.G."/>
            <person name="Shore J.S."/>
        </authorList>
    </citation>
    <scope>NUCLEOTIDE SEQUENCE</scope>
    <source>
        <strain evidence="4">F60SS</strain>
    </source>
</reference>
<evidence type="ECO:0000256" key="1">
    <source>
        <dbReference type="ARBA" id="ARBA00006801"/>
    </source>
</evidence>
<dbReference type="PANTHER" id="PTHR12461">
    <property type="entry name" value="HYPOXIA-INDUCIBLE FACTOR 1 ALPHA INHIBITOR-RELATED"/>
    <property type="match status" value="1"/>
</dbReference>
<dbReference type="EMBL" id="JAKUCV010003292">
    <property type="protein sequence ID" value="KAJ4839529.1"/>
    <property type="molecule type" value="Genomic_DNA"/>
</dbReference>
<comment type="caution">
    <text evidence="4">The sequence shown here is derived from an EMBL/GenBank/DDBJ whole genome shotgun (WGS) entry which is preliminary data.</text>
</comment>
<keyword evidence="5" id="KW-1185">Reference proteome</keyword>
<name>A0A9Q0FZF0_9ROSI</name>
<sequence length="295" mass="33192">MDKVELSKPIIRTLQMTILPQPICRNCHALNDKEAPALLRSYSSPNYKILASVTLTEQQITAKTHRKMEEFRLLKIKTFEQLPSPSVFASQIESKNVPAVFTGCVKDWKAFTKWNPANGGLDYLQVGSATVEAMLSRSAPVFYGDLRGHERVPLPFSKFLDSCKRRMRSRDDSAQASHESEDCPLVVAGAEEDTLFSVDAPEQIYLAQVPIMNAEDREKVRLKTLEEDIQTPIFLDTKQLASVNLWMNNAEARSSTHYDPHHNLLCIVAGCKKGSIYLLIFLVLSKTGAIFFVML</sequence>
<dbReference type="Proteomes" id="UP001141552">
    <property type="component" value="Unassembled WGS sequence"/>
</dbReference>
<dbReference type="Gene3D" id="2.60.120.650">
    <property type="entry name" value="Cupin"/>
    <property type="match status" value="1"/>
</dbReference>
<reference evidence="4" key="1">
    <citation type="submission" date="2022-02" db="EMBL/GenBank/DDBJ databases">
        <authorList>
            <person name="Henning P.M."/>
            <person name="McCubbin A.G."/>
            <person name="Shore J.S."/>
        </authorList>
    </citation>
    <scope>NUCLEOTIDE SEQUENCE</scope>
    <source>
        <strain evidence="4">F60SS</strain>
        <tissue evidence="4">Leaves</tissue>
    </source>
</reference>
<dbReference type="SUPFAM" id="SSF51197">
    <property type="entry name" value="Clavaminate synthase-like"/>
    <property type="match status" value="1"/>
</dbReference>
<keyword evidence="2" id="KW-0472">Membrane</keyword>
<protein>
    <recommendedName>
        <fullName evidence="3">Cupin-like domain-containing protein</fullName>
    </recommendedName>
</protein>
<keyword evidence="2" id="KW-1133">Transmembrane helix</keyword>
<feature type="domain" description="Cupin-like" evidence="3">
    <location>
        <begin position="88"/>
        <end position="273"/>
    </location>
</feature>
<evidence type="ECO:0000256" key="2">
    <source>
        <dbReference type="SAM" id="Phobius"/>
    </source>
</evidence>
<accession>A0A9Q0FZF0</accession>
<gene>
    <name evidence="4" type="ORF">Tsubulata_049715</name>
</gene>